<proteinExistence type="predicted"/>
<sequence>MFCIKVNLIFDCQELNKSLVFIVYTLTYRCNAYIGKLAAGCTLVADPKDPQCCQVPQCRLIPPGQKPTPGIFTMPTPMVGSVTVYPNLPPQCILVKDKYNPCCNVPYCDLQNNTPLMPNNVPTQYQIVTPTTPQNLFVIPVTGPTVTGEITYQNITVDVTVFKNGKGTTGTGEITYPNITGPTVTGEITYQNITGMFDSRCHCLYKVTGPTVTGEITYLNITVDVTVFKNGKGTTVTGEITYPNITGFCVYNGVYYKQGQMWDDGCKRRCQCMDVATGRYSCSQRCPSFESLPNNCKLVTDQNDPCCLVPDCNTYPTHAPTPKGYTGSTNPLPIVVPTPIQTSFTGGSNVQINPLYPNSNTFNGTGGTYVARNLIKLRNYIKWYPLFVFQMFAYTKTRCTNRTRNGLMVVTTIVCVLMLSEGNINVIIGKV</sequence>
<accession>A0ABQ9EAU7</accession>
<evidence type="ECO:0000259" key="1">
    <source>
        <dbReference type="PROSITE" id="PS50184"/>
    </source>
</evidence>
<keyword evidence="3" id="KW-1185">Reference proteome</keyword>
<dbReference type="PROSITE" id="PS01208">
    <property type="entry name" value="VWFC_1"/>
    <property type="match status" value="1"/>
</dbReference>
<organism evidence="2 3">
    <name type="scientific">Tegillarca granosa</name>
    <name type="common">Malaysian cockle</name>
    <name type="synonym">Anadara granosa</name>
    <dbReference type="NCBI Taxonomy" id="220873"/>
    <lineage>
        <taxon>Eukaryota</taxon>
        <taxon>Metazoa</taxon>
        <taxon>Spiralia</taxon>
        <taxon>Lophotrochozoa</taxon>
        <taxon>Mollusca</taxon>
        <taxon>Bivalvia</taxon>
        <taxon>Autobranchia</taxon>
        <taxon>Pteriomorphia</taxon>
        <taxon>Arcoida</taxon>
        <taxon>Arcoidea</taxon>
        <taxon>Arcidae</taxon>
        <taxon>Tegillarca</taxon>
    </lineage>
</organism>
<dbReference type="SMART" id="SM00214">
    <property type="entry name" value="VWC"/>
    <property type="match status" value="1"/>
</dbReference>
<dbReference type="PROSITE" id="PS50184">
    <property type="entry name" value="VWFC_2"/>
    <property type="match status" value="1"/>
</dbReference>
<gene>
    <name evidence="2" type="ORF">KUTeg_018865</name>
</gene>
<reference evidence="2 3" key="1">
    <citation type="submission" date="2022-12" db="EMBL/GenBank/DDBJ databases">
        <title>Chromosome-level genome of Tegillarca granosa.</title>
        <authorList>
            <person name="Kim J."/>
        </authorList>
    </citation>
    <scope>NUCLEOTIDE SEQUENCE [LARGE SCALE GENOMIC DNA]</scope>
    <source>
        <strain evidence="2">Teg-2019</strain>
        <tissue evidence="2">Adductor muscle</tissue>
    </source>
</reference>
<comment type="caution">
    <text evidence="2">The sequence shown here is derived from an EMBL/GenBank/DDBJ whole genome shotgun (WGS) entry which is preliminary data.</text>
</comment>
<dbReference type="SUPFAM" id="SSF57603">
    <property type="entry name" value="FnI-like domain"/>
    <property type="match status" value="1"/>
</dbReference>
<dbReference type="InterPro" id="IPR001007">
    <property type="entry name" value="VWF_dom"/>
</dbReference>
<protein>
    <recommendedName>
        <fullName evidence="1">VWFC domain-containing protein</fullName>
    </recommendedName>
</protein>
<evidence type="ECO:0000313" key="3">
    <source>
        <dbReference type="Proteomes" id="UP001217089"/>
    </source>
</evidence>
<dbReference type="Proteomes" id="UP001217089">
    <property type="component" value="Unassembled WGS sequence"/>
</dbReference>
<name>A0ABQ9EAU7_TEGGR</name>
<feature type="domain" description="VWFC" evidence="1">
    <location>
        <begin position="247"/>
        <end position="313"/>
    </location>
</feature>
<dbReference type="EMBL" id="JARBDR010000917">
    <property type="protein sequence ID" value="KAJ8302469.1"/>
    <property type="molecule type" value="Genomic_DNA"/>
</dbReference>
<evidence type="ECO:0000313" key="2">
    <source>
        <dbReference type="EMBL" id="KAJ8302469.1"/>
    </source>
</evidence>